<dbReference type="Proteomes" id="UP000799536">
    <property type="component" value="Unassembled WGS sequence"/>
</dbReference>
<feature type="domain" description="Helicase C-terminal" evidence="13">
    <location>
        <begin position="1063"/>
        <end position="1214"/>
    </location>
</feature>
<keyword evidence="5" id="KW-0863">Zinc-finger</keyword>
<dbReference type="Pfam" id="PF23614">
    <property type="entry name" value="DUF7141"/>
    <property type="match status" value="1"/>
</dbReference>
<dbReference type="InterPro" id="IPR056616">
    <property type="entry name" value="Chromo_MIT1"/>
</dbReference>
<dbReference type="PANTHER" id="PTHR45623">
    <property type="entry name" value="CHROMODOMAIN-HELICASE-DNA-BINDING PROTEIN 3-RELATED-RELATED"/>
    <property type="match status" value="1"/>
</dbReference>
<dbReference type="CDD" id="cd15489">
    <property type="entry name" value="PHD_SF"/>
    <property type="match status" value="1"/>
</dbReference>
<comment type="subcellular location">
    <subcellularLocation>
        <location evidence="1">Nucleus</location>
    </subcellularLocation>
</comment>
<evidence type="ECO:0000256" key="5">
    <source>
        <dbReference type="ARBA" id="ARBA00022771"/>
    </source>
</evidence>
<dbReference type="GO" id="GO:0016887">
    <property type="term" value="F:ATP hydrolysis activity"/>
    <property type="evidence" value="ECO:0007669"/>
    <property type="project" value="TreeGrafter"/>
</dbReference>
<evidence type="ECO:0000256" key="2">
    <source>
        <dbReference type="ARBA" id="ARBA00011353"/>
    </source>
</evidence>
<dbReference type="InterPro" id="IPR041684">
    <property type="entry name" value="Znf-PHD-like"/>
</dbReference>
<dbReference type="SUPFAM" id="SSF54160">
    <property type="entry name" value="Chromo domain-like"/>
    <property type="match status" value="1"/>
</dbReference>
<dbReference type="GO" id="GO:0005634">
    <property type="term" value="C:nucleus"/>
    <property type="evidence" value="ECO:0007669"/>
    <property type="project" value="UniProtKB-SubCell"/>
</dbReference>
<protein>
    <submittedName>
        <fullName evidence="14">Uncharacterized protein</fullName>
    </submittedName>
</protein>
<dbReference type="SMART" id="SM00249">
    <property type="entry name" value="PHD"/>
    <property type="match status" value="1"/>
</dbReference>
<evidence type="ECO:0000256" key="11">
    <source>
        <dbReference type="SAM" id="MobiDB-lite"/>
    </source>
</evidence>
<dbReference type="EMBL" id="ML993853">
    <property type="protein sequence ID" value="KAF2205548.1"/>
    <property type="molecule type" value="Genomic_DNA"/>
</dbReference>
<evidence type="ECO:0000256" key="6">
    <source>
        <dbReference type="ARBA" id="ARBA00022801"/>
    </source>
</evidence>
<dbReference type="Gene3D" id="3.40.50.300">
    <property type="entry name" value="P-loop containing nucleotide triphosphate hydrolases"/>
    <property type="match status" value="1"/>
</dbReference>
<dbReference type="Gene3D" id="3.40.50.10810">
    <property type="entry name" value="Tandem AAA-ATPase domain"/>
    <property type="match status" value="1"/>
</dbReference>
<evidence type="ECO:0000256" key="9">
    <source>
        <dbReference type="ARBA" id="ARBA00023242"/>
    </source>
</evidence>
<keyword evidence="8" id="KW-0067">ATP-binding</keyword>
<evidence type="ECO:0000259" key="12">
    <source>
        <dbReference type="PROSITE" id="PS51192"/>
    </source>
</evidence>
<keyword evidence="4" id="KW-0547">Nucleotide-binding</keyword>
<dbReference type="InterPro" id="IPR040934">
    <property type="entry name" value="Znf-CCCH_6"/>
</dbReference>
<feature type="compositionally biased region" description="Low complexity" evidence="11">
    <location>
        <begin position="252"/>
        <end position="264"/>
    </location>
</feature>
<name>A0A9P4JTM5_9PLEO</name>
<dbReference type="GO" id="GO:0140658">
    <property type="term" value="F:ATP-dependent chromatin remodeler activity"/>
    <property type="evidence" value="ECO:0007669"/>
    <property type="project" value="TreeGrafter"/>
</dbReference>
<feature type="region of interest" description="Disordered" evidence="11">
    <location>
        <begin position="184"/>
        <end position="348"/>
    </location>
</feature>
<keyword evidence="10" id="KW-0175">Coiled coil</keyword>
<feature type="region of interest" description="Disordered" evidence="11">
    <location>
        <begin position="461"/>
        <end position="480"/>
    </location>
</feature>
<proteinExistence type="predicted"/>
<feature type="coiled-coil region" evidence="10">
    <location>
        <begin position="917"/>
        <end position="953"/>
    </location>
</feature>
<evidence type="ECO:0000259" key="13">
    <source>
        <dbReference type="PROSITE" id="PS51194"/>
    </source>
</evidence>
<feature type="compositionally biased region" description="Basic and acidic residues" evidence="11">
    <location>
        <begin position="1422"/>
        <end position="1432"/>
    </location>
</feature>
<feature type="compositionally biased region" description="Acidic residues" evidence="11">
    <location>
        <begin position="269"/>
        <end position="282"/>
    </location>
</feature>
<dbReference type="GO" id="GO:0000785">
    <property type="term" value="C:chromatin"/>
    <property type="evidence" value="ECO:0007669"/>
    <property type="project" value="TreeGrafter"/>
</dbReference>
<dbReference type="InterPro" id="IPR001650">
    <property type="entry name" value="Helicase_C-like"/>
</dbReference>
<dbReference type="CDD" id="cd18793">
    <property type="entry name" value="SF2_C_SNF"/>
    <property type="match status" value="1"/>
</dbReference>
<keyword evidence="3" id="KW-0479">Metal-binding</keyword>
<dbReference type="GO" id="GO:0003682">
    <property type="term" value="F:chromatin binding"/>
    <property type="evidence" value="ECO:0007669"/>
    <property type="project" value="TreeGrafter"/>
</dbReference>
<dbReference type="SUPFAM" id="SSF52540">
    <property type="entry name" value="P-loop containing nucleoside triphosphate hydrolases"/>
    <property type="match status" value="2"/>
</dbReference>
<feature type="region of interest" description="Disordered" evidence="11">
    <location>
        <begin position="1597"/>
        <end position="1638"/>
    </location>
</feature>
<dbReference type="InterPro" id="IPR055565">
    <property type="entry name" value="DUF7141"/>
</dbReference>
<keyword evidence="9" id="KW-0539">Nucleus</keyword>
<dbReference type="GO" id="GO:0005524">
    <property type="term" value="F:ATP binding"/>
    <property type="evidence" value="ECO:0007669"/>
    <property type="project" value="UniProtKB-KW"/>
</dbReference>
<dbReference type="PROSITE" id="PS51192">
    <property type="entry name" value="HELICASE_ATP_BIND_1"/>
    <property type="match status" value="1"/>
</dbReference>
<evidence type="ECO:0000313" key="14">
    <source>
        <dbReference type="EMBL" id="KAF2205548.1"/>
    </source>
</evidence>
<evidence type="ECO:0000256" key="8">
    <source>
        <dbReference type="ARBA" id="ARBA00022840"/>
    </source>
</evidence>
<dbReference type="Gene3D" id="3.30.40.10">
    <property type="entry name" value="Zinc/RING finger domain, C3HC4 (zinc finger)"/>
    <property type="match status" value="1"/>
</dbReference>
<feature type="compositionally biased region" description="Basic and acidic residues" evidence="11">
    <location>
        <begin position="1344"/>
        <end position="1361"/>
    </location>
</feature>
<feature type="region of interest" description="Disordered" evidence="11">
    <location>
        <begin position="140"/>
        <end position="169"/>
    </location>
</feature>
<feature type="region of interest" description="Disordered" evidence="11">
    <location>
        <begin position="1344"/>
        <end position="1438"/>
    </location>
</feature>
<feature type="compositionally biased region" description="Basic and acidic residues" evidence="11">
    <location>
        <begin position="309"/>
        <end position="325"/>
    </location>
</feature>
<evidence type="ECO:0000256" key="4">
    <source>
        <dbReference type="ARBA" id="ARBA00022741"/>
    </source>
</evidence>
<keyword evidence="7" id="KW-0862">Zinc</keyword>
<comment type="subunit">
    <text evidence="2">Component of the NuA4 histone acetyltransferase complex.</text>
</comment>
<dbReference type="InterPro" id="IPR016197">
    <property type="entry name" value="Chromo-like_dom_sf"/>
</dbReference>
<dbReference type="Pfam" id="PF00176">
    <property type="entry name" value="SNF2-rel_dom"/>
    <property type="match status" value="1"/>
</dbReference>
<dbReference type="InterPro" id="IPR049730">
    <property type="entry name" value="SNF2/RAD54-like_C"/>
</dbReference>
<feature type="domain" description="Helicase ATP-binding" evidence="12">
    <location>
        <begin position="759"/>
        <end position="930"/>
    </location>
</feature>
<dbReference type="InterPro" id="IPR014001">
    <property type="entry name" value="Helicase_ATP-bd"/>
</dbReference>
<dbReference type="SMART" id="SM00487">
    <property type="entry name" value="DEXDc"/>
    <property type="match status" value="1"/>
</dbReference>
<dbReference type="GO" id="GO:0003677">
    <property type="term" value="F:DNA binding"/>
    <property type="evidence" value="ECO:0007669"/>
    <property type="project" value="TreeGrafter"/>
</dbReference>
<dbReference type="PANTHER" id="PTHR45623:SF17">
    <property type="entry name" value="CHROMODOMAIN-HELICASE-DNA-BINDING PROTEIN 3-RELATED"/>
    <property type="match status" value="1"/>
</dbReference>
<evidence type="ECO:0000256" key="3">
    <source>
        <dbReference type="ARBA" id="ARBA00022723"/>
    </source>
</evidence>
<dbReference type="InterPro" id="IPR011011">
    <property type="entry name" value="Znf_FYVE_PHD"/>
</dbReference>
<dbReference type="PROSITE" id="PS51194">
    <property type="entry name" value="HELICASE_CTER"/>
    <property type="match status" value="1"/>
</dbReference>
<dbReference type="CDD" id="cd17919">
    <property type="entry name" value="DEXHc_Snf"/>
    <property type="match status" value="1"/>
</dbReference>
<organism evidence="14 15">
    <name type="scientific">Delitschia confertaspora ATCC 74209</name>
    <dbReference type="NCBI Taxonomy" id="1513339"/>
    <lineage>
        <taxon>Eukaryota</taxon>
        <taxon>Fungi</taxon>
        <taxon>Dikarya</taxon>
        <taxon>Ascomycota</taxon>
        <taxon>Pezizomycotina</taxon>
        <taxon>Dothideomycetes</taxon>
        <taxon>Pleosporomycetidae</taxon>
        <taxon>Pleosporales</taxon>
        <taxon>Delitschiaceae</taxon>
        <taxon>Delitschia</taxon>
    </lineage>
</organism>
<reference evidence="14" key="1">
    <citation type="journal article" date="2020" name="Stud. Mycol.">
        <title>101 Dothideomycetes genomes: a test case for predicting lifestyles and emergence of pathogens.</title>
        <authorList>
            <person name="Haridas S."/>
            <person name="Albert R."/>
            <person name="Binder M."/>
            <person name="Bloem J."/>
            <person name="Labutti K."/>
            <person name="Salamov A."/>
            <person name="Andreopoulos B."/>
            <person name="Baker S."/>
            <person name="Barry K."/>
            <person name="Bills G."/>
            <person name="Bluhm B."/>
            <person name="Cannon C."/>
            <person name="Castanera R."/>
            <person name="Culley D."/>
            <person name="Daum C."/>
            <person name="Ezra D."/>
            <person name="Gonzalez J."/>
            <person name="Henrissat B."/>
            <person name="Kuo A."/>
            <person name="Liang C."/>
            <person name="Lipzen A."/>
            <person name="Lutzoni F."/>
            <person name="Magnuson J."/>
            <person name="Mondo S."/>
            <person name="Nolan M."/>
            <person name="Ohm R."/>
            <person name="Pangilinan J."/>
            <person name="Park H.-J."/>
            <person name="Ramirez L."/>
            <person name="Alfaro M."/>
            <person name="Sun H."/>
            <person name="Tritt A."/>
            <person name="Yoshinaga Y."/>
            <person name="Zwiers L.-H."/>
            <person name="Turgeon B."/>
            <person name="Goodwin S."/>
            <person name="Spatafora J."/>
            <person name="Crous P."/>
            <person name="Grigoriev I."/>
        </authorList>
    </citation>
    <scope>NUCLEOTIDE SEQUENCE</scope>
    <source>
        <strain evidence="14">ATCC 74209</strain>
    </source>
</reference>
<evidence type="ECO:0000256" key="1">
    <source>
        <dbReference type="ARBA" id="ARBA00004123"/>
    </source>
</evidence>
<keyword evidence="15" id="KW-1185">Reference proteome</keyword>
<dbReference type="SUPFAM" id="SSF57903">
    <property type="entry name" value="FYVE/PHD zinc finger"/>
    <property type="match status" value="1"/>
</dbReference>
<sequence>MDSDDELQSGADLIASFKAKGRTSAALACKAETPIPPPRVREYASSAAPTTVSRGSRQLSQPGTQIVRRAVAVRASPVRNPAEYKIYTPKETVQTILRDYQRKGKLMYQIKLTNGRTKDVSFQELLSINDGPIVLESYQPEEGEESASEVATEANSDPEMRLRSNPRLSNRTGFVDISKVQLSSDEDELASNRRKLRQSRLHVSSGGNSQTRSSQRQRRTTLVLSSGSSEAEDSDDSGGPSRGSRRRRKRPQGSTRRSSRARTAPQVYGEDEDGDEDEDSSDTDILRSDVLGNQRKRKRGRPGRSIARASERISRTGIRQSDRSTRAQNNMQEAGESDIYQRSDSPRQPHLRKVVGVKEVFQTLPRSNLFRSRHVEGCETCGNGPNMAPLVYCQGCSLAYHKNCLGVRATRDHLVTKIGDDDFVLQCRRCINIPRKKDPTAPDLSKCQDCNLPGSSCKPFRARKTTAQEQKDREDNGGQDPVIYVPPELINNAHNVLFRCMKCSRGFHYHHLPPLSAYSMDIVRDDDETAGERFQEYSKNWLCKDCEENKNRKVGGLIAWRPSDLETYRPGTPCEMLNEDDKQYLVKWEAQSYFQASWHSGPWTWGVTAPAMRKAFFKRETGPKMRTEDAIPEEFMRIDVVLDVKFTSYVDVRSEEIDKARIGEVDVALLKYKGLGYEDAVWEKVPTAEDGERWLDFVTAYNDWVAGRYIKFPKQGPLRTRLEKARGTAFSKLEKKEQPENLKGGELMKYQIDGLNWLYYQWYSLKNGILADEMGLGKTIQVIGFMATLVQEHNCFPFLIVVPNSTCANWRREIKQWVPSLRVVTYFGSSTARDMAYRYEMYPEGSKELRCHVVVTSYEAAADESCRKVLRGVNWAGLIVDEGQRLKNDKSQLYTALRAVKAPFRLLMTGTPLQNNARELFNLLQFLDETINAAELEEKYAEMTTENIRELHEQIRPYILRRTKAQVLTFLPPLGQIIVPVSMGVLQKRLYKSILARNPELLKALFTTKSLKQQERANLSNILMQLRKCLCHPFVYSREIEERTDIAAVSHRNLVEASAKLQFLELLLPKLRERGHRVLIFSQFLDMLSIVEDFLDGLEMPYQRLDGTMGSLEKQKRIDQFNAPESPLFAFLLSTRAGGVGINLATADTVIILDPDFNPHQDMQAVSRAHRIGQKKKVLCYQLMTRATVEEKIIQIGRKKRALDHVVVEQLDAEDLDEKDFESILKYGAAELFKDDNTEHDIRFDENSIEKLLDRSQIENTQTGGDHSAESQFSFARVWASDQGTLTESLDTPEEEVAPDPGVWDKILKERQAAAAAEALARAEALGRGKRARMAIDYKLNEDEMASTKESKEDKEGKEDLIAPMPVKEQKRRRKKENAGSDSDTDFQDNQTSAADSEEGETLAVDDLPQPPKPIQSTQSSKPKETNKEKMSIYKRNNSVKPFARAHIPVRSPFEPSFQFNNQFCLACHQEHPRGACPLKISGVEHCGLCGLAHYGFARSCPHINSETQVREMIAALKNSPEKKDLVDAALRYLRGVKGALVQKKKKKKKDRERASGVGQYPPSFYPATAPQGPAQGSFSQTPHNAFSAVFGALQGAPGNPSAQIQQHLNNTQLNNGPSRPPIDNNAVDGALRRSLER</sequence>
<dbReference type="OrthoDB" id="5857104at2759"/>
<dbReference type="Pfam" id="PF00271">
    <property type="entry name" value="Helicase_C"/>
    <property type="match status" value="1"/>
</dbReference>
<dbReference type="InterPro" id="IPR000330">
    <property type="entry name" value="SNF2_N"/>
</dbReference>
<feature type="region of interest" description="Disordered" evidence="11">
    <location>
        <begin position="1542"/>
        <end position="1582"/>
    </location>
</feature>
<accession>A0A9P4JTM5</accession>
<dbReference type="InterPro" id="IPR027417">
    <property type="entry name" value="P-loop_NTPase"/>
</dbReference>
<dbReference type="InterPro" id="IPR001965">
    <property type="entry name" value="Znf_PHD"/>
</dbReference>
<dbReference type="GO" id="GO:0008270">
    <property type="term" value="F:zinc ion binding"/>
    <property type="evidence" value="ECO:0007669"/>
    <property type="project" value="UniProtKB-KW"/>
</dbReference>
<dbReference type="Pfam" id="PF23615">
    <property type="entry name" value="Chromo_MIT1"/>
    <property type="match status" value="1"/>
</dbReference>
<dbReference type="Pfam" id="PF18585">
    <property type="entry name" value="zf-CCCH_6"/>
    <property type="match status" value="1"/>
</dbReference>
<feature type="region of interest" description="Disordered" evidence="11">
    <location>
        <begin position="37"/>
        <end position="62"/>
    </location>
</feature>
<dbReference type="Pfam" id="PF15446">
    <property type="entry name" value="zf-PHD-like"/>
    <property type="match status" value="1"/>
</dbReference>
<dbReference type="InterPro" id="IPR013083">
    <property type="entry name" value="Znf_RING/FYVE/PHD"/>
</dbReference>
<dbReference type="SMART" id="SM00490">
    <property type="entry name" value="HELICc"/>
    <property type="match status" value="1"/>
</dbReference>
<evidence type="ECO:0000256" key="7">
    <source>
        <dbReference type="ARBA" id="ARBA00022833"/>
    </source>
</evidence>
<feature type="compositionally biased region" description="Polar residues" evidence="11">
    <location>
        <begin position="47"/>
        <end position="62"/>
    </location>
</feature>
<dbReference type="InterPro" id="IPR038718">
    <property type="entry name" value="SNF2-like_sf"/>
</dbReference>
<dbReference type="GO" id="GO:0042393">
    <property type="term" value="F:histone binding"/>
    <property type="evidence" value="ECO:0007669"/>
    <property type="project" value="TreeGrafter"/>
</dbReference>
<gene>
    <name evidence="14" type="ORF">GQ43DRAFT_477250</name>
</gene>
<evidence type="ECO:0000256" key="10">
    <source>
        <dbReference type="SAM" id="Coils"/>
    </source>
</evidence>
<keyword evidence="6" id="KW-0378">Hydrolase</keyword>
<evidence type="ECO:0000313" key="15">
    <source>
        <dbReference type="Proteomes" id="UP000799536"/>
    </source>
</evidence>
<feature type="compositionally biased region" description="Polar residues" evidence="11">
    <location>
        <begin position="1601"/>
        <end position="1618"/>
    </location>
</feature>
<comment type="caution">
    <text evidence="14">The sequence shown here is derived from an EMBL/GenBank/DDBJ whole genome shotgun (WGS) entry which is preliminary data.</text>
</comment>